<comment type="caution">
    <text evidence="4">The sequence shown here is derived from an EMBL/GenBank/DDBJ whole genome shotgun (WGS) entry which is preliminary data.</text>
</comment>
<proteinExistence type="inferred from homology"/>
<comment type="similarity">
    <text evidence="1">Belongs to the FHIP family.</text>
</comment>
<accession>A0AA36D574</accession>
<name>A0AA36D574_9BILA</name>
<dbReference type="Pfam" id="PF10257">
    <property type="entry name" value="RAI16-like"/>
    <property type="match status" value="1"/>
</dbReference>
<feature type="region of interest" description="Disordered" evidence="2">
    <location>
        <begin position="579"/>
        <end position="604"/>
    </location>
</feature>
<dbReference type="EMBL" id="CATQJA010002662">
    <property type="protein sequence ID" value="CAJ0580916.1"/>
    <property type="molecule type" value="Genomic_DNA"/>
</dbReference>
<evidence type="ECO:0000256" key="2">
    <source>
        <dbReference type="SAM" id="MobiDB-lite"/>
    </source>
</evidence>
<dbReference type="AlphaFoldDB" id="A0AA36D574"/>
<dbReference type="PANTHER" id="PTHR21705">
    <property type="entry name" value="RAI16 PROTEIN-RELATED"/>
    <property type="match status" value="1"/>
</dbReference>
<dbReference type="Proteomes" id="UP001177023">
    <property type="component" value="Unassembled WGS sequence"/>
</dbReference>
<protein>
    <recommendedName>
        <fullName evidence="3">FHF complex subunit HOOK-interacting protein C-terminal domain-containing protein</fullName>
    </recommendedName>
</protein>
<evidence type="ECO:0000259" key="3">
    <source>
        <dbReference type="Pfam" id="PF19314"/>
    </source>
</evidence>
<dbReference type="PANTHER" id="PTHR21705:SF11">
    <property type="entry name" value="FHIP FAMILY PROTEIN CG3558"/>
    <property type="match status" value="1"/>
</dbReference>
<keyword evidence="5" id="KW-1185">Reference proteome</keyword>
<feature type="non-terminal residue" evidence="4">
    <location>
        <position position="965"/>
    </location>
</feature>
<feature type="region of interest" description="Disordered" evidence="2">
    <location>
        <begin position="1"/>
        <end position="45"/>
    </location>
</feature>
<evidence type="ECO:0000313" key="5">
    <source>
        <dbReference type="Proteomes" id="UP001177023"/>
    </source>
</evidence>
<feature type="compositionally biased region" description="Low complexity" evidence="2">
    <location>
        <begin position="15"/>
        <end position="33"/>
    </location>
</feature>
<dbReference type="InterPro" id="IPR019384">
    <property type="entry name" value="FHIP"/>
</dbReference>
<feature type="region of interest" description="Disordered" evidence="2">
    <location>
        <begin position="737"/>
        <end position="769"/>
    </location>
</feature>
<sequence length="965" mass="107625">MPPMLRWLGERLGNSQSPSHSSSPSTASSAYSSPRKEGDLSAAYASDPSQWESSFEKLWTKAEKCLERMENNNEHEISYEEVTIFVSLLKEMCQLLMMEVNAQPEPAIGPILDRFFTQQILERTMDWAIQVPLTYRPICQLALIRVYDMIVSESHTQNHCLLVHKPVLIPLFRLFEWCRNDTGARQRGRGADPSATDKHFVLLLYQICTKMAGDPTLLHFFFTCAEGADQFVVFNLLVKFLYDQNDVGQLARDALLLILSVSSKNKSVAEFVAIKSSFCPVLATGLSGCFSQLSRFLGAEMERTLDSAAHEALTDFHSSLLFCNAVVQAAHGAIVEKIAQFFYSGFLMSVVRPALLQEEREGAAAATVYLQICLSTVTEEPLLRTIVRMLLLEKDDDDILPIIQIIISRIKIADRLGTVSLSLLDDLIQLGCEDVMLVLAFRTLLPLRHATRSLLSKVRDQSQSVQLSEKLLGCVPQCALKYDDVASRLTVSLYMKEGATLIQKRVASCARWRWRYDGVQPSPLLFRGDSDDERSLHSGFHRLSSVRSSMSSSARGINRYFSSKSAHLTAESGVGEAGHKLASLGGSADQSPRDSRSSSPVVEDSEFILPPITSSKMTSSMVDYFQLVAYDDLSDDPPSSPERSKVQTKPMNGHSNGGELMSEREEKSEAESSARGFDTDAEMARSFVLSGFGDVEDLDTFKSLLDRRLLNPKKMAGLAENMAFIDSKIQYMRELAEEKVEEPADISGASEPQNETGHEEPLRGQPIEQVPGNEDKFFVDDLFDQLDSMCGHGLAYNIQLARVLVSLATYPHPLLVSYMFNYSNDPDSHGTRLFEILESLRDRVDAYAETVEGVDVFIGRAVRQLNAKVGRAGRQPDFATRFIESPREDPNLARGRNYGGSGRRNYYRYHSHKVVESREAARIDETTKCVVHSAIVLAHLVQQLAGIVLHYPIAVLNQYNPPNNS</sequence>
<feature type="region of interest" description="Disordered" evidence="2">
    <location>
        <begin position="633"/>
        <end position="676"/>
    </location>
</feature>
<gene>
    <name evidence="4" type="ORF">MSPICULIGERA_LOCUS19090</name>
</gene>
<feature type="domain" description="FHF complex subunit HOOK-interacting protein C-terminal" evidence="3">
    <location>
        <begin position="778"/>
        <end position="867"/>
    </location>
</feature>
<organism evidence="4 5">
    <name type="scientific">Mesorhabditis spiculigera</name>
    <dbReference type="NCBI Taxonomy" id="96644"/>
    <lineage>
        <taxon>Eukaryota</taxon>
        <taxon>Metazoa</taxon>
        <taxon>Ecdysozoa</taxon>
        <taxon>Nematoda</taxon>
        <taxon>Chromadorea</taxon>
        <taxon>Rhabditida</taxon>
        <taxon>Rhabditina</taxon>
        <taxon>Rhabditomorpha</taxon>
        <taxon>Rhabditoidea</taxon>
        <taxon>Rhabditidae</taxon>
        <taxon>Mesorhabditinae</taxon>
        <taxon>Mesorhabditis</taxon>
    </lineage>
</organism>
<evidence type="ECO:0000313" key="4">
    <source>
        <dbReference type="EMBL" id="CAJ0580916.1"/>
    </source>
</evidence>
<reference evidence="4" key="1">
    <citation type="submission" date="2023-06" db="EMBL/GenBank/DDBJ databases">
        <authorList>
            <person name="Delattre M."/>
        </authorList>
    </citation>
    <scope>NUCLEOTIDE SEQUENCE</scope>
    <source>
        <strain evidence="4">AF72</strain>
    </source>
</reference>
<feature type="compositionally biased region" description="Basic and acidic residues" evidence="2">
    <location>
        <begin position="661"/>
        <end position="672"/>
    </location>
</feature>
<evidence type="ECO:0000256" key="1">
    <source>
        <dbReference type="ARBA" id="ARBA00024336"/>
    </source>
</evidence>
<dbReference type="InterPro" id="IPR045669">
    <property type="entry name" value="FHIP_C"/>
</dbReference>
<dbReference type="Pfam" id="PF19314">
    <property type="entry name" value="DUF5917"/>
    <property type="match status" value="1"/>
</dbReference>